<gene>
    <name evidence="1" type="ORF">PSI14_19985</name>
</gene>
<dbReference type="RefSeq" id="WP_273577727.1">
    <property type="nucleotide sequence ID" value="NZ_JAQRFN010000086.1"/>
</dbReference>
<name>A0ABT5LXL6_9GAMM</name>
<evidence type="ECO:0000313" key="2">
    <source>
        <dbReference type="Proteomes" id="UP001220225"/>
    </source>
</evidence>
<keyword evidence="2" id="KW-1185">Reference proteome</keyword>
<proteinExistence type="predicted"/>
<dbReference type="EMBL" id="JAQRFN010000086">
    <property type="protein sequence ID" value="MDC9599050.1"/>
    <property type="molecule type" value="Genomic_DNA"/>
</dbReference>
<dbReference type="Proteomes" id="UP001220225">
    <property type="component" value="Unassembled WGS sequence"/>
</dbReference>
<comment type="caution">
    <text evidence="1">The sequence shown here is derived from an EMBL/GenBank/DDBJ whole genome shotgun (WGS) entry which is preliminary data.</text>
</comment>
<reference evidence="1 2" key="1">
    <citation type="submission" date="2023-02" db="EMBL/GenBank/DDBJ databases">
        <title>Entomopathogenic bacteria.</title>
        <authorList>
            <person name="Machado R.A."/>
        </authorList>
    </citation>
    <scope>NUCLEOTIDE SEQUENCE [LARGE SCALE GENOMIC DNA]</scope>
    <source>
        <strain evidence="1 2">XENO-2</strain>
    </source>
</reference>
<accession>A0ABT5LXL6</accession>
<evidence type="ECO:0000313" key="1">
    <source>
        <dbReference type="EMBL" id="MDC9599050.1"/>
    </source>
</evidence>
<protein>
    <submittedName>
        <fullName evidence="1">Uncharacterized protein</fullName>
    </submittedName>
</protein>
<organism evidence="1 2">
    <name type="scientific">Xenorhabdus anantnagensis</name>
    <dbReference type="NCBI Taxonomy" id="3025875"/>
    <lineage>
        <taxon>Bacteria</taxon>
        <taxon>Pseudomonadati</taxon>
        <taxon>Pseudomonadota</taxon>
        <taxon>Gammaproteobacteria</taxon>
        <taxon>Enterobacterales</taxon>
        <taxon>Morganellaceae</taxon>
        <taxon>Xenorhabdus</taxon>
    </lineage>
</organism>
<sequence>MSDTRRNVTGEVLNAASMIISNNNQTNTPTIITVGNTHFQLELIELVK</sequence>